<evidence type="ECO:0000313" key="11">
    <source>
        <dbReference type="Proteomes" id="UP000502823"/>
    </source>
</evidence>
<dbReference type="FunFam" id="1.10.10.10:FF:000087">
    <property type="entry name" value="Transcriptional adapter 2"/>
    <property type="match status" value="1"/>
</dbReference>
<protein>
    <recommendedName>
        <fullName evidence="6">Transcriptional adapter</fullName>
    </recommendedName>
</protein>
<dbReference type="InterPro" id="IPR017884">
    <property type="entry name" value="SANT_dom"/>
</dbReference>
<gene>
    <name evidence="10" type="ORF">Cfor_05661</name>
</gene>
<dbReference type="InParanoid" id="A0A6L2PES5"/>
<dbReference type="GO" id="GO:0006357">
    <property type="term" value="P:regulation of transcription by RNA polymerase II"/>
    <property type="evidence" value="ECO:0007669"/>
    <property type="project" value="InterPro"/>
</dbReference>
<accession>A0A6L2PES5</accession>
<dbReference type="PROSITE" id="PS51293">
    <property type="entry name" value="SANT"/>
    <property type="match status" value="1"/>
</dbReference>
<keyword evidence="4" id="KW-0862">Zinc</keyword>
<reference evidence="11" key="1">
    <citation type="submission" date="2020-01" db="EMBL/GenBank/DDBJ databases">
        <title>Draft genome sequence of the Termite Coptotermes fromosanus.</title>
        <authorList>
            <person name="Itakura S."/>
            <person name="Yosikawa Y."/>
            <person name="Umezawa K."/>
        </authorList>
    </citation>
    <scope>NUCLEOTIDE SEQUENCE [LARGE SCALE GENOMIC DNA]</scope>
</reference>
<evidence type="ECO:0000256" key="6">
    <source>
        <dbReference type="PIRNR" id="PIRNR025024"/>
    </source>
</evidence>
<evidence type="ECO:0000259" key="7">
    <source>
        <dbReference type="PROSITE" id="PS50090"/>
    </source>
</evidence>
<dbReference type="AlphaFoldDB" id="A0A6L2PES5"/>
<comment type="caution">
    <text evidence="10">The sequence shown here is derived from an EMBL/GenBank/DDBJ whole genome shotgun (WGS) entry which is preliminary data.</text>
</comment>
<comment type="subcellular location">
    <subcellularLocation>
        <location evidence="1 6">Nucleus</location>
    </subcellularLocation>
</comment>
<dbReference type="InterPro" id="IPR055141">
    <property type="entry name" value="TADA2A_B-like_dom"/>
</dbReference>
<dbReference type="PROSITE" id="PS50090">
    <property type="entry name" value="MYB_LIKE"/>
    <property type="match status" value="1"/>
</dbReference>
<dbReference type="Proteomes" id="UP000502823">
    <property type="component" value="Unassembled WGS sequence"/>
</dbReference>
<feature type="domain" description="SANT" evidence="9">
    <location>
        <begin position="100"/>
        <end position="149"/>
    </location>
</feature>
<dbReference type="GO" id="GO:0003713">
    <property type="term" value="F:transcription coactivator activity"/>
    <property type="evidence" value="ECO:0007669"/>
    <property type="project" value="InterPro"/>
</dbReference>
<dbReference type="GO" id="GO:0008270">
    <property type="term" value="F:zinc ion binding"/>
    <property type="evidence" value="ECO:0007669"/>
    <property type="project" value="UniProtKB-KW"/>
</dbReference>
<feature type="domain" description="Myb-like" evidence="7">
    <location>
        <begin position="100"/>
        <end position="145"/>
    </location>
</feature>
<evidence type="ECO:0000256" key="2">
    <source>
        <dbReference type="ARBA" id="ARBA00022723"/>
    </source>
</evidence>
<dbReference type="FunFam" id="1.10.10.60:FF:000110">
    <property type="entry name" value="Transcriptional adapter"/>
    <property type="match status" value="1"/>
</dbReference>
<dbReference type="GO" id="GO:0005634">
    <property type="term" value="C:nucleus"/>
    <property type="evidence" value="ECO:0007669"/>
    <property type="project" value="UniProtKB-SubCell"/>
</dbReference>
<dbReference type="SMART" id="SM00717">
    <property type="entry name" value="SANT"/>
    <property type="match status" value="1"/>
</dbReference>
<dbReference type="GO" id="GO:0003682">
    <property type="term" value="F:chromatin binding"/>
    <property type="evidence" value="ECO:0007669"/>
    <property type="project" value="TreeGrafter"/>
</dbReference>
<keyword evidence="3" id="KW-0863">Zinc-finger</keyword>
<keyword evidence="6" id="KW-0805">Transcription regulation</keyword>
<dbReference type="SUPFAM" id="SSF46689">
    <property type="entry name" value="Homeodomain-like"/>
    <property type="match status" value="2"/>
</dbReference>
<dbReference type="Gene3D" id="1.10.10.60">
    <property type="entry name" value="Homeodomain-like"/>
    <property type="match status" value="1"/>
</dbReference>
<feature type="domain" description="SWIRM" evidence="8">
    <location>
        <begin position="381"/>
        <end position="469"/>
    </location>
</feature>
<dbReference type="PROSITE" id="PS50934">
    <property type="entry name" value="SWIRM"/>
    <property type="match status" value="1"/>
</dbReference>
<keyword evidence="2" id="KW-0479">Metal-binding</keyword>
<keyword evidence="11" id="KW-1185">Reference proteome</keyword>
<dbReference type="InterPro" id="IPR007526">
    <property type="entry name" value="SWIRM"/>
</dbReference>
<dbReference type="OrthoDB" id="270417at2759"/>
<evidence type="ECO:0000256" key="1">
    <source>
        <dbReference type="ARBA" id="ARBA00004123"/>
    </source>
</evidence>
<dbReference type="FunCoup" id="A0A6L2PES5">
    <property type="interactions" value="484"/>
</dbReference>
<organism evidence="10 11">
    <name type="scientific">Coptotermes formosanus</name>
    <name type="common">Formosan subterranean termite</name>
    <dbReference type="NCBI Taxonomy" id="36987"/>
    <lineage>
        <taxon>Eukaryota</taxon>
        <taxon>Metazoa</taxon>
        <taxon>Ecdysozoa</taxon>
        <taxon>Arthropoda</taxon>
        <taxon>Hexapoda</taxon>
        <taxon>Insecta</taxon>
        <taxon>Pterygota</taxon>
        <taxon>Neoptera</taxon>
        <taxon>Polyneoptera</taxon>
        <taxon>Dictyoptera</taxon>
        <taxon>Blattodea</taxon>
        <taxon>Blattoidea</taxon>
        <taxon>Termitoidae</taxon>
        <taxon>Rhinotermitidae</taxon>
        <taxon>Coptotermes</taxon>
    </lineage>
</organism>
<dbReference type="GO" id="GO:0006338">
    <property type="term" value="P:chromatin remodeling"/>
    <property type="evidence" value="ECO:0007669"/>
    <property type="project" value="TreeGrafter"/>
</dbReference>
<evidence type="ECO:0000256" key="4">
    <source>
        <dbReference type="ARBA" id="ARBA00022833"/>
    </source>
</evidence>
<dbReference type="PIRSF" id="PIRSF025024">
    <property type="entry name" value="Transcriptional_adaptor_2"/>
    <property type="match status" value="1"/>
</dbReference>
<dbReference type="CDD" id="cd00167">
    <property type="entry name" value="SANT"/>
    <property type="match status" value="1"/>
</dbReference>
<dbReference type="GO" id="GO:0140672">
    <property type="term" value="C:ATAC complex"/>
    <property type="evidence" value="ECO:0007669"/>
    <property type="project" value="UniProtKB-ARBA"/>
</dbReference>
<keyword evidence="5 6" id="KW-0539">Nucleus</keyword>
<name>A0A6L2PES5_COPFO</name>
<dbReference type="InterPro" id="IPR036388">
    <property type="entry name" value="WH-like_DNA-bd_sf"/>
</dbReference>
<dbReference type="Pfam" id="PF04433">
    <property type="entry name" value="SWIRM"/>
    <property type="match status" value="1"/>
</dbReference>
<dbReference type="InterPro" id="IPR016827">
    <property type="entry name" value="Ada2/TADA2"/>
</dbReference>
<dbReference type="PANTHER" id="PTHR12374:SF20">
    <property type="entry name" value="TRANSCRIPTIONAL ADAPTER 2-ALPHA"/>
    <property type="match status" value="1"/>
</dbReference>
<evidence type="ECO:0000259" key="8">
    <source>
        <dbReference type="PROSITE" id="PS50934"/>
    </source>
</evidence>
<dbReference type="Pfam" id="PF00249">
    <property type="entry name" value="Myb_DNA-binding"/>
    <property type="match status" value="1"/>
</dbReference>
<dbReference type="InterPro" id="IPR000433">
    <property type="entry name" value="Znf_ZZ"/>
</dbReference>
<dbReference type="InterPro" id="IPR001005">
    <property type="entry name" value="SANT/Myb"/>
</dbReference>
<dbReference type="InterPro" id="IPR009057">
    <property type="entry name" value="Homeodomain-like_sf"/>
</dbReference>
<dbReference type="Gene3D" id="1.10.10.10">
    <property type="entry name" value="Winged helix-like DNA-binding domain superfamily/Winged helix DNA-binding domain"/>
    <property type="match status" value="1"/>
</dbReference>
<evidence type="ECO:0000256" key="3">
    <source>
        <dbReference type="ARBA" id="ARBA00022771"/>
    </source>
</evidence>
<evidence type="ECO:0000313" key="10">
    <source>
        <dbReference type="EMBL" id="GFG28617.1"/>
    </source>
</evidence>
<dbReference type="Pfam" id="PF22941">
    <property type="entry name" value="TADA2A-like_3rd"/>
    <property type="match status" value="1"/>
</dbReference>
<dbReference type="PANTHER" id="PTHR12374">
    <property type="entry name" value="TRANSCRIPTIONAL ADAPTOR 2 ADA2 -RELATED"/>
    <property type="match status" value="1"/>
</dbReference>
<evidence type="ECO:0000259" key="9">
    <source>
        <dbReference type="PROSITE" id="PS51293"/>
    </source>
</evidence>
<dbReference type="EMBL" id="BLKM01009892">
    <property type="protein sequence ID" value="GFG28617.1"/>
    <property type="molecule type" value="Genomic_DNA"/>
</dbReference>
<sequence length="469" mass="53943">MAGHVADQVEEEAADLQFPKGNCVIMRTDWLCVMGQDTNVTTPRCYACSSILREPFICCVDCDNVVICCSCFSIGAELEPHKNYHQYIVVKSEFALYDGSTWTANEEIELLDALFECGLGNWSDISRRLQTRSAQECQKHYVTFYIDNPVPELPQFSKNIHRITSDPPFEYRTLEMELPPRYSPGSSSYRALGGYNAARGDFEIEYDNYAETTVSQLDFSTFEPGDPYYEIGTALQTAVVSMYNMRLRERERRKSVLRNHGLIVVRKTLSSLHRYEATVTRTVAERLLLFMQLMSGIDFDYLMEGLHHAGELRRYITRLQGLRESGITRFHSCRLFRKLLRAREEHRKERQLLRSSPVNCWQFVSDTLPTFAPAIKNFSNVSSRRPPPPLDIVGLPGYERLSPAERQLCSATRLVPESYLEFQRILVAECKRNSGLKLAQARTLIKIDVNKTRKLYDFLLKEGFIQQPA</sequence>
<dbReference type="Pfam" id="PF25299">
    <property type="entry name" value="ZZ_ADA2"/>
    <property type="match status" value="1"/>
</dbReference>
<keyword evidence="6" id="KW-0804">Transcription</keyword>
<proteinExistence type="predicted"/>
<evidence type="ECO:0000256" key="5">
    <source>
        <dbReference type="ARBA" id="ARBA00023242"/>
    </source>
</evidence>